<evidence type="ECO:0000313" key="1">
    <source>
        <dbReference type="EMBL" id="VDP94695.1"/>
    </source>
</evidence>
<dbReference type="PANTHER" id="PTHR21575">
    <property type="entry name" value="PROTEIN HID1"/>
    <property type="match status" value="1"/>
</dbReference>
<accession>A0A183BDW9</accession>
<sequence>MGDVLIFFKPVDANDNAFWAQFWTDVSISVQDIFVLIPAAEIRALREESPNNLATLCYKAVELTISKALNCIRLLTRILPYIFEDPEWRSFFWSALPSEPESAVDDLLFCPDFTVHSISKSGPVSELFGYFIQFCNVRNTVIICGITILCFISLLKPHGTVIFISMKFCN</sequence>
<dbReference type="EMBL" id="UZAN01069134">
    <property type="protein sequence ID" value="VDP94695.1"/>
    <property type="molecule type" value="Genomic_DNA"/>
</dbReference>
<name>A0A183BDW9_9TREM</name>
<dbReference type="GO" id="GO:0016020">
    <property type="term" value="C:membrane"/>
    <property type="evidence" value="ECO:0007669"/>
    <property type="project" value="TreeGrafter"/>
</dbReference>
<dbReference type="InterPro" id="IPR026705">
    <property type="entry name" value="Hid-1/Ecm30"/>
</dbReference>
<dbReference type="AlphaFoldDB" id="A0A183BDW9"/>
<reference evidence="1 2" key="2">
    <citation type="submission" date="2018-11" db="EMBL/GenBank/DDBJ databases">
        <authorList>
            <consortium name="Pathogen Informatics"/>
        </authorList>
    </citation>
    <scope>NUCLEOTIDE SEQUENCE [LARGE SCALE GENOMIC DNA]</scope>
    <source>
        <strain evidence="1 2">Egypt</strain>
    </source>
</reference>
<dbReference type="OrthoDB" id="432953at2759"/>
<dbReference type="Proteomes" id="UP000272942">
    <property type="component" value="Unassembled WGS sequence"/>
</dbReference>
<dbReference type="GO" id="GO:0000138">
    <property type="term" value="C:Golgi trans cisterna"/>
    <property type="evidence" value="ECO:0007669"/>
    <property type="project" value="TreeGrafter"/>
</dbReference>
<dbReference type="PANTHER" id="PTHR21575:SF12">
    <property type="entry name" value="PROTEIN HID1"/>
    <property type="match status" value="1"/>
</dbReference>
<evidence type="ECO:0000313" key="3">
    <source>
        <dbReference type="WBParaSite" id="ECPE_0001744901-mRNA-1"/>
    </source>
</evidence>
<organism evidence="3">
    <name type="scientific">Echinostoma caproni</name>
    <dbReference type="NCBI Taxonomy" id="27848"/>
    <lineage>
        <taxon>Eukaryota</taxon>
        <taxon>Metazoa</taxon>
        <taxon>Spiralia</taxon>
        <taxon>Lophotrochozoa</taxon>
        <taxon>Platyhelminthes</taxon>
        <taxon>Trematoda</taxon>
        <taxon>Digenea</taxon>
        <taxon>Plagiorchiida</taxon>
        <taxon>Echinostomata</taxon>
        <taxon>Echinostomatoidea</taxon>
        <taxon>Echinostomatidae</taxon>
        <taxon>Echinostoma</taxon>
    </lineage>
</organism>
<dbReference type="Pfam" id="PF12722">
    <property type="entry name" value="Hid1"/>
    <property type="match status" value="1"/>
</dbReference>
<protein>
    <submittedName>
        <fullName evidence="3">HID1 domain containing</fullName>
    </submittedName>
</protein>
<gene>
    <name evidence="1" type="ORF">ECPE_LOCUS17404</name>
</gene>
<keyword evidence="2" id="KW-1185">Reference proteome</keyword>
<dbReference type="GO" id="GO:0005797">
    <property type="term" value="C:Golgi medial cisterna"/>
    <property type="evidence" value="ECO:0007669"/>
    <property type="project" value="TreeGrafter"/>
</dbReference>
<reference evidence="3" key="1">
    <citation type="submission" date="2016-06" db="UniProtKB">
        <authorList>
            <consortium name="WormBaseParasite"/>
        </authorList>
    </citation>
    <scope>IDENTIFICATION</scope>
</reference>
<evidence type="ECO:0000313" key="2">
    <source>
        <dbReference type="Proteomes" id="UP000272942"/>
    </source>
</evidence>
<dbReference type="WBParaSite" id="ECPE_0001744901-mRNA-1">
    <property type="protein sequence ID" value="ECPE_0001744901-mRNA-1"/>
    <property type="gene ID" value="ECPE_0001744901"/>
</dbReference>
<proteinExistence type="predicted"/>